<dbReference type="InterPro" id="IPR030678">
    <property type="entry name" value="Peptide/Ni-bd"/>
</dbReference>
<gene>
    <name evidence="2" type="ORF">GCM10023318_22370</name>
</gene>
<name>A0ABP9K4L9_9NOCA</name>
<proteinExistence type="predicted"/>
<reference evidence="3" key="1">
    <citation type="journal article" date="2019" name="Int. J. Syst. Evol. Microbiol.">
        <title>The Global Catalogue of Microorganisms (GCM) 10K type strain sequencing project: providing services to taxonomists for standard genome sequencing and annotation.</title>
        <authorList>
            <consortium name="The Broad Institute Genomics Platform"/>
            <consortium name="The Broad Institute Genome Sequencing Center for Infectious Disease"/>
            <person name="Wu L."/>
            <person name="Ma J."/>
        </authorList>
    </citation>
    <scope>NUCLEOTIDE SEQUENCE [LARGE SCALE GENOMIC DNA]</scope>
    <source>
        <strain evidence="3">JCM 18298</strain>
    </source>
</reference>
<dbReference type="SUPFAM" id="SSF53850">
    <property type="entry name" value="Periplasmic binding protein-like II"/>
    <property type="match status" value="1"/>
</dbReference>
<organism evidence="2 3">
    <name type="scientific">Nocardia callitridis</name>
    <dbReference type="NCBI Taxonomy" id="648753"/>
    <lineage>
        <taxon>Bacteria</taxon>
        <taxon>Bacillati</taxon>
        <taxon>Actinomycetota</taxon>
        <taxon>Actinomycetes</taxon>
        <taxon>Mycobacteriales</taxon>
        <taxon>Nocardiaceae</taxon>
        <taxon>Nocardia</taxon>
    </lineage>
</organism>
<dbReference type="EMBL" id="BAABJM010000002">
    <property type="protein sequence ID" value="GAA5051236.1"/>
    <property type="molecule type" value="Genomic_DNA"/>
</dbReference>
<feature type="domain" description="Solute-binding protein family 5" evidence="1">
    <location>
        <begin position="109"/>
        <end position="472"/>
    </location>
</feature>
<comment type="caution">
    <text evidence="2">The sequence shown here is derived from an EMBL/GenBank/DDBJ whole genome shotgun (WGS) entry which is preliminary data.</text>
</comment>
<dbReference type="InterPro" id="IPR039424">
    <property type="entry name" value="SBP_5"/>
</dbReference>
<dbReference type="Gene3D" id="3.10.105.10">
    <property type="entry name" value="Dipeptide-binding Protein, Domain 3"/>
    <property type="match status" value="1"/>
</dbReference>
<accession>A0ABP9K4L9</accession>
<keyword evidence="3" id="KW-1185">Reference proteome</keyword>
<sequence>MRVFTRRARRHAVRLPDHARDVLPRRRSTRAVISAALLAVAMVLPACGAGDTPTDAAAAAHRLRESGDGTLTIYNSYKIAGLDPIGTGTNWLFDWGVAENLLQVAEDGTVQPWLARDVSRDGDTRWVVTLRDGVTFQNGAPVDAPAVAAALTRQIARSSAAQVYLDPATTATVEGGKVVLTTPRPNAMVPAALAARDNSLQIYDVAAMAAAGGDSAKIVGAGAYSGPYEITEWSPDNLVLAPYPRHWEGPPPLRGVTVRVVPDEQARLAGVRSGEADMAFYPSTSAQLELQGDSDTHVLSSPEALQSLLVEMNAKAGIFTDVAVRKAFAAAIDYEAVAADVGNGQFEAATGLYPQNMPFAVADQVHDLDAAQRLLDDAGWRTGPDGIRQKDGRKLVVRFVTQAQGPETNDVAIAIQDQVAKAGFALRIDNAEDSAEVKKDPTAWESSVALSGSLSGTADPVQPYLVRWTTGGSSNAQGVANAEIDDIGRQLRGEFDPGRRDQLLERAQRILVAEQAYVVAGTFKYFTVVTGPEWADYTVSNVRRHITSRTGA</sequence>
<dbReference type="PIRSF" id="PIRSF002741">
    <property type="entry name" value="MppA"/>
    <property type="match status" value="1"/>
</dbReference>
<dbReference type="Proteomes" id="UP001500603">
    <property type="component" value="Unassembled WGS sequence"/>
</dbReference>
<protein>
    <recommendedName>
        <fullName evidence="1">Solute-binding protein family 5 domain-containing protein</fullName>
    </recommendedName>
</protein>
<evidence type="ECO:0000313" key="3">
    <source>
        <dbReference type="Proteomes" id="UP001500603"/>
    </source>
</evidence>
<dbReference type="Pfam" id="PF00496">
    <property type="entry name" value="SBP_bac_5"/>
    <property type="match status" value="1"/>
</dbReference>
<evidence type="ECO:0000259" key="1">
    <source>
        <dbReference type="Pfam" id="PF00496"/>
    </source>
</evidence>
<dbReference type="PANTHER" id="PTHR30290">
    <property type="entry name" value="PERIPLASMIC BINDING COMPONENT OF ABC TRANSPORTER"/>
    <property type="match status" value="1"/>
</dbReference>
<dbReference type="InterPro" id="IPR000914">
    <property type="entry name" value="SBP_5_dom"/>
</dbReference>
<evidence type="ECO:0000313" key="2">
    <source>
        <dbReference type="EMBL" id="GAA5051236.1"/>
    </source>
</evidence>
<dbReference type="Gene3D" id="3.40.190.10">
    <property type="entry name" value="Periplasmic binding protein-like II"/>
    <property type="match status" value="1"/>
</dbReference>